<keyword evidence="2" id="KW-1185">Reference proteome</keyword>
<evidence type="ECO:0000313" key="2">
    <source>
        <dbReference type="Proteomes" id="UP000325081"/>
    </source>
</evidence>
<proteinExistence type="predicted"/>
<name>A0A5A7PHP9_STRAF</name>
<organism evidence="1 2">
    <name type="scientific">Striga asiatica</name>
    <name type="common">Asiatic witchweed</name>
    <name type="synonym">Buchnera asiatica</name>
    <dbReference type="NCBI Taxonomy" id="4170"/>
    <lineage>
        <taxon>Eukaryota</taxon>
        <taxon>Viridiplantae</taxon>
        <taxon>Streptophyta</taxon>
        <taxon>Embryophyta</taxon>
        <taxon>Tracheophyta</taxon>
        <taxon>Spermatophyta</taxon>
        <taxon>Magnoliopsida</taxon>
        <taxon>eudicotyledons</taxon>
        <taxon>Gunneridae</taxon>
        <taxon>Pentapetalae</taxon>
        <taxon>asterids</taxon>
        <taxon>lamiids</taxon>
        <taxon>Lamiales</taxon>
        <taxon>Orobanchaceae</taxon>
        <taxon>Buchnereae</taxon>
        <taxon>Striga</taxon>
    </lineage>
</organism>
<sequence length="159" mass="17568">MVLSCKLPFLYPLKSRQRHPIPKPAITFTFLKEISNLVARLIPAVWIDMEARDPIDYNLGGPPLIRGKSGQPIVDGLNNCQAKSFIQRGLHESSFCVGYTTIKLTVSISVSLSSYPSHLPLQLSPEKTSQGTTGSEITKANSADLANSWFLILRRSDLE</sequence>
<dbReference type="EMBL" id="BKCP01004561">
    <property type="protein sequence ID" value="GER32181.1"/>
    <property type="molecule type" value="Genomic_DNA"/>
</dbReference>
<dbReference type="AlphaFoldDB" id="A0A5A7PHP9"/>
<accession>A0A5A7PHP9</accession>
<protein>
    <submittedName>
        <fullName evidence="1">Vascular related NAC-domain protein 1</fullName>
    </submittedName>
</protein>
<comment type="caution">
    <text evidence="1">The sequence shown here is derived from an EMBL/GenBank/DDBJ whole genome shotgun (WGS) entry which is preliminary data.</text>
</comment>
<reference evidence="2" key="1">
    <citation type="journal article" date="2019" name="Curr. Biol.">
        <title>Genome Sequence of Striga asiatica Provides Insight into the Evolution of Plant Parasitism.</title>
        <authorList>
            <person name="Yoshida S."/>
            <person name="Kim S."/>
            <person name="Wafula E.K."/>
            <person name="Tanskanen J."/>
            <person name="Kim Y.M."/>
            <person name="Honaas L."/>
            <person name="Yang Z."/>
            <person name="Spallek T."/>
            <person name="Conn C.E."/>
            <person name="Ichihashi Y."/>
            <person name="Cheong K."/>
            <person name="Cui S."/>
            <person name="Der J.P."/>
            <person name="Gundlach H."/>
            <person name="Jiao Y."/>
            <person name="Hori C."/>
            <person name="Ishida J.K."/>
            <person name="Kasahara H."/>
            <person name="Kiba T."/>
            <person name="Kim M.S."/>
            <person name="Koo N."/>
            <person name="Laohavisit A."/>
            <person name="Lee Y.H."/>
            <person name="Lumba S."/>
            <person name="McCourt P."/>
            <person name="Mortimer J.C."/>
            <person name="Mutuku J.M."/>
            <person name="Nomura T."/>
            <person name="Sasaki-Sekimoto Y."/>
            <person name="Seto Y."/>
            <person name="Wang Y."/>
            <person name="Wakatake T."/>
            <person name="Sakakibara H."/>
            <person name="Demura T."/>
            <person name="Yamaguchi S."/>
            <person name="Yoneyama K."/>
            <person name="Manabe R.I."/>
            <person name="Nelson D.C."/>
            <person name="Schulman A.H."/>
            <person name="Timko M.P."/>
            <person name="dePamphilis C.W."/>
            <person name="Choi D."/>
            <person name="Shirasu K."/>
        </authorList>
    </citation>
    <scope>NUCLEOTIDE SEQUENCE [LARGE SCALE GENOMIC DNA]</scope>
    <source>
        <strain evidence="2">cv. UVA1</strain>
    </source>
</reference>
<dbReference type="Proteomes" id="UP000325081">
    <property type="component" value="Unassembled WGS sequence"/>
</dbReference>
<gene>
    <name evidence="1" type="ORF">STAS_08232</name>
</gene>
<evidence type="ECO:0000313" key="1">
    <source>
        <dbReference type="EMBL" id="GER32181.1"/>
    </source>
</evidence>